<keyword evidence="6" id="KW-0274">FAD</keyword>
<evidence type="ECO:0000256" key="1">
    <source>
        <dbReference type="ARBA" id="ARBA00004637"/>
    </source>
</evidence>
<dbReference type="AlphaFoldDB" id="A0AAV1I6Q6"/>
<dbReference type="EMBL" id="CAUYUE010000006">
    <property type="protein sequence ID" value="CAK0779993.1"/>
    <property type="molecule type" value="Genomic_DNA"/>
</dbReference>
<evidence type="ECO:0000256" key="7">
    <source>
        <dbReference type="ARBA" id="ARBA00022946"/>
    </source>
</evidence>
<dbReference type="InterPro" id="IPR045024">
    <property type="entry name" value="NDH-2"/>
</dbReference>
<dbReference type="Proteomes" id="UP001314263">
    <property type="component" value="Unassembled WGS sequence"/>
</dbReference>
<reference evidence="13 14" key="1">
    <citation type="submission" date="2023-10" db="EMBL/GenBank/DDBJ databases">
        <authorList>
            <person name="Maclean D."/>
            <person name="Macfadyen A."/>
        </authorList>
    </citation>
    <scope>NUCLEOTIDE SEQUENCE [LARGE SCALE GENOMIC DNA]</scope>
</reference>
<dbReference type="PROSITE" id="PS00018">
    <property type="entry name" value="EF_HAND_1"/>
    <property type="match status" value="1"/>
</dbReference>
<evidence type="ECO:0000256" key="4">
    <source>
        <dbReference type="ARBA" id="ARBA00022630"/>
    </source>
</evidence>
<name>A0AAV1I6Q6_9CHLO</name>
<comment type="catalytic activity">
    <reaction evidence="11">
        <text>a ubiquinone + NADH + H(+) = a ubiquinol + NAD(+)</text>
        <dbReference type="Rhea" id="RHEA:23152"/>
        <dbReference type="Rhea" id="RHEA-COMP:9565"/>
        <dbReference type="Rhea" id="RHEA-COMP:9566"/>
        <dbReference type="ChEBI" id="CHEBI:15378"/>
        <dbReference type="ChEBI" id="CHEBI:16389"/>
        <dbReference type="ChEBI" id="CHEBI:17976"/>
        <dbReference type="ChEBI" id="CHEBI:57540"/>
        <dbReference type="ChEBI" id="CHEBI:57945"/>
    </reaction>
</comment>
<evidence type="ECO:0000256" key="3">
    <source>
        <dbReference type="ARBA" id="ARBA00012637"/>
    </source>
</evidence>
<comment type="catalytic activity">
    <reaction evidence="10">
        <text>a quinone + NADH + H(+) = a quinol + NAD(+)</text>
        <dbReference type="Rhea" id="RHEA:46160"/>
        <dbReference type="ChEBI" id="CHEBI:15378"/>
        <dbReference type="ChEBI" id="CHEBI:24646"/>
        <dbReference type="ChEBI" id="CHEBI:57540"/>
        <dbReference type="ChEBI" id="CHEBI:57945"/>
        <dbReference type="ChEBI" id="CHEBI:132124"/>
        <dbReference type="EC" id="1.6.5.9"/>
    </reaction>
</comment>
<dbReference type="Pfam" id="PF07992">
    <property type="entry name" value="Pyr_redox_2"/>
    <property type="match status" value="1"/>
</dbReference>
<keyword evidence="4" id="KW-0285">Flavoprotein</keyword>
<dbReference type="PANTHER" id="PTHR43706:SF47">
    <property type="entry name" value="EXTERNAL NADH-UBIQUINONE OXIDOREDUCTASE 1, MITOCHONDRIAL-RELATED"/>
    <property type="match status" value="1"/>
</dbReference>
<dbReference type="Pfam" id="PF22366">
    <property type="entry name" value="NDH2_C"/>
    <property type="match status" value="1"/>
</dbReference>
<dbReference type="EC" id="1.6.5.9" evidence="3"/>
<keyword evidence="14" id="KW-1185">Reference proteome</keyword>
<keyword evidence="9" id="KW-0520">NAD</keyword>
<evidence type="ECO:0000256" key="9">
    <source>
        <dbReference type="ARBA" id="ARBA00023027"/>
    </source>
</evidence>
<evidence type="ECO:0000313" key="14">
    <source>
        <dbReference type="Proteomes" id="UP001314263"/>
    </source>
</evidence>
<sequence length="523" mass="58074">MSFVKSLSKRESETMDITLVSPRNYFLYTPLLPACATGTVEERSIVEPVRRVLNNKAAFFEALCQDINPEEKTIVACFPPGTGMDESCFKIPYDVLVVGVGSVNNTFGIEGVAENTFFFKSIDDANRLRRQVSECFERAALPQTSQQERERLLSFVIVGGGPTGVEVAAELHDMMVDDLRKIYPDLVPYVRIRIIELQDHVLSTYDREISNYTAQEFSREGIDLVLNSRVASVGRNCVTVVDSRKNETSDIPFGACVWATGVAMHPLVKQLQERLPEGTQTHFRSIVTDQFCRVLGSGGSIYAVGDAATIQQEKALSHSAELFDRADTSKDGKLQLGEVREILRKSSEDYSHFAEHARFLDGKYGGLRRWNNMVGQLIRKKSGAVDSATPVSELQEDTELDKEAFSEILSKIDQGLRALPATAQVAKQQGEYVAKLLASGKAKPGQPISGMKPFRYGHKGSLAYVGRDKAVMDVPQFGPIFGYSAGVMWKGFETYSQISLRNIFLVSSDWVRTKVFGRDISKV</sequence>
<evidence type="ECO:0000256" key="10">
    <source>
        <dbReference type="ARBA" id="ARBA00047599"/>
    </source>
</evidence>
<evidence type="ECO:0000259" key="12">
    <source>
        <dbReference type="PROSITE" id="PS50222"/>
    </source>
</evidence>
<evidence type="ECO:0000256" key="8">
    <source>
        <dbReference type="ARBA" id="ARBA00023002"/>
    </source>
</evidence>
<keyword evidence="5" id="KW-0472">Membrane</keyword>
<dbReference type="InterPro" id="IPR054585">
    <property type="entry name" value="NDH2-like_C"/>
</dbReference>
<dbReference type="GO" id="GO:0005743">
    <property type="term" value="C:mitochondrial inner membrane"/>
    <property type="evidence" value="ECO:0007669"/>
    <property type="project" value="UniProtKB-SubCell"/>
</dbReference>
<proteinExistence type="inferred from homology"/>
<accession>A0AAV1I6Q6</accession>
<dbReference type="GO" id="GO:0050136">
    <property type="term" value="F:NADH dehydrogenase (quinone) (non-electrogenic) activity"/>
    <property type="evidence" value="ECO:0007669"/>
    <property type="project" value="UniProtKB-EC"/>
</dbReference>
<gene>
    <name evidence="13" type="ORF">CVIRNUC_004908</name>
</gene>
<dbReference type="Gene3D" id="3.50.50.100">
    <property type="match status" value="2"/>
</dbReference>
<keyword evidence="5" id="KW-0496">Mitochondrion</keyword>
<dbReference type="PROSITE" id="PS50222">
    <property type="entry name" value="EF_HAND_2"/>
    <property type="match status" value="1"/>
</dbReference>
<dbReference type="InterPro" id="IPR018247">
    <property type="entry name" value="EF_Hand_1_Ca_BS"/>
</dbReference>
<feature type="domain" description="EF-hand" evidence="12">
    <location>
        <begin position="314"/>
        <end position="349"/>
    </location>
</feature>
<organism evidence="13 14">
    <name type="scientific">Coccomyxa viridis</name>
    <dbReference type="NCBI Taxonomy" id="1274662"/>
    <lineage>
        <taxon>Eukaryota</taxon>
        <taxon>Viridiplantae</taxon>
        <taxon>Chlorophyta</taxon>
        <taxon>core chlorophytes</taxon>
        <taxon>Trebouxiophyceae</taxon>
        <taxon>Trebouxiophyceae incertae sedis</taxon>
        <taxon>Coccomyxaceae</taxon>
        <taxon>Coccomyxa</taxon>
    </lineage>
</organism>
<dbReference type="InterPro" id="IPR002048">
    <property type="entry name" value="EF_hand_dom"/>
</dbReference>
<comment type="caution">
    <text evidence="13">The sequence shown here is derived from an EMBL/GenBank/DDBJ whole genome shotgun (WGS) entry which is preliminary data.</text>
</comment>
<keyword evidence="7" id="KW-0809">Transit peptide</keyword>
<evidence type="ECO:0000256" key="11">
    <source>
        <dbReference type="ARBA" id="ARBA00049010"/>
    </source>
</evidence>
<dbReference type="PANTHER" id="PTHR43706">
    <property type="entry name" value="NADH DEHYDROGENASE"/>
    <property type="match status" value="1"/>
</dbReference>
<dbReference type="InterPro" id="IPR023753">
    <property type="entry name" value="FAD/NAD-binding_dom"/>
</dbReference>
<dbReference type="InterPro" id="IPR036188">
    <property type="entry name" value="FAD/NAD-bd_sf"/>
</dbReference>
<dbReference type="GO" id="GO:0005509">
    <property type="term" value="F:calcium ion binding"/>
    <property type="evidence" value="ECO:0007669"/>
    <property type="project" value="InterPro"/>
</dbReference>
<evidence type="ECO:0000256" key="5">
    <source>
        <dbReference type="ARBA" id="ARBA00022792"/>
    </source>
</evidence>
<protein>
    <recommendedName>
        <fullName evidence="3">NADH:ubiquinone reductase (non-electrogenic)</fullName>
        <ecNumber evidence="3">1.6.5.9</ecNumber>
    </recommendedName>
</protein>
<comment type="similarity">
    <text evidence="2">Belongs to the NADH dehydrogenase family.</text>
</comment>
<evidence type="ECO:0000313" key="13">
    <source>
        <dbReference type="EMBL" id="CAK0779993.1"/>
    </source>
</evidence>
<dbReference type="SUPFAM" id="SSF51905">
    <property type="entry name" value="FAD/NAD(P)-binding domain"/>
    <property type="match status" value="2"/>
</dbReference>
<keyword evidence="8" id="KW-0560">Oxidoreductase</keyword>
<keyword evidence="5" id="KW-0999">Mitochondrion inner membrane</keyword>
<comment type="subcellular location">
    <subcellularLocation>
        <location evidence="1">Mitochondrion inner membrane</location>
        <topology evidence="1">Peripheral membrane protein</topology>
    </subcellularLocation>
</comment>
<evidence type="ECO:0000256" key="2">
    <source>
        <dbReference type="ARBA" id="ARBA00005272"/>
    </source>
</evidence>
<evidence type="ECO:0000256" key="6">
    <source>
        <dbReference type="ARBA" id="ARBA00022827"/>
    </source>
</evidence>